<feature type="transmembrane region" description="Helical" evidence="1">
    <location>
        <begin position="28"/>
        <end position="53"/>
    </location>
</feature>
<proteinExistence type="predicted"/>
<reference evidence="2 3" key="1">
    <citation type="submission" date="2016-09" db="EMBL/GenBank/DDBJ databases">
        <title>Genomic evidence for plant-parasitic nematodes as the earliest Wolbachia hosts.</title>
        <authorList>
            <person name="Brown A.M."/>
            <person name="Wasala S.K."/>
            <person name="Howe D.K."/>
            <person name="Peetz A.B."/>
            <person name="Zasada I.A."/>
            <person name="Denver D.R."/>
        </authorList>
    </citation>
    <scope>NUCLEOTIDE SEQUENCE [LARGE SCALE GENOMIC DNA]</scope>
    <source>
        <strain evidence="3">wPpe</strain>
    </source>
</reference>
<keyword evidence="1" id="KW-0472">Membrane</keyword>
<feature type="transmembrane region" description="Helical" evidence="1">
    <location>
        <begin position="113"/>
        <end position="130"/>
    </location>
</feature>
<evidence type="ECO:0000256" key="1">
    <source>
        <dbReference type="SAM" id="Phobius"/>
    </source>
</evidence>
<dbReference type="AlphaFoldDB" id="A0A1E7QJM4"/>
<keyword evidence="1" id="KW-1133">Transmembrane helix</keyword>
<protein>
    <submittedName>
        <fullName evidence="2">Uncharacterized protein</fullName>
    </submittedName>
</protein>
<organism evidence="2 3">
    <name type="scientific">Wolbachia pipientis</name>
    <dbReference type="NCBI Taxonomy" id="955"/>
    <lineage>
        <taxon>Bacteria</taxon>
        <taxon>Pseudomonadati</taxon>
        <taxon>Pseudomonadota</taxon>
        <taxon>Alphaproteobacteria</taxon>
        <taxon>Rickettsiales</taxon>
        <taxon>Anaplasmataceae</taxon>
        <taxon>Wolbachieae</taxon>
        <taxon>Wolbachia</taxon>
    </lineage>
</organism>
<sequence length="469" mass="53488">MCIIIIGLAYMLGMLSVRNHRIIMNDRIFNATLNAISATCLAIAMYSAVVAVSGCGLKASIAAITIIGLVWWLNGVGLKISHSYQVFKHTNISEQNKFSEVWGDVTINLKDKVLFSGIYLIYLLQLPFLYALPLVDIRNVCCVGYPLTRYMLKLNIILLFLVIPLELIKYPLIKCFIPLGLNAKHLSFLFNISDIENSSQNVHTGTFQDSITRCAIELTQSFPQQLQSTVLDSEIADYINGSNELTVKAIEELKRYLNFNGSNDATWKESKTNLTLTQAINLVYASAKRHGLDLDLLKCILLMRLKEGNGLCTLGMFNRIIYSLSCFDVINNFIVEVNAQVYERMPDLTKEFLDSYSNNKKLKISKENFDDFYNERILTPDKKKCIHQLLQDVKKFVFDRLYLDYYNRYGKEVGRGSIKDKLRELITDDEIKEAISMVIDGIEIKEKPFSYLETIKSFFSRKFDGTSPT</sequence>
<comment type="caution">
    <text evidence="2">The sequence shown here is derived from an EMBL/GenBank/DDBJ whole genome shotgun (WGS) entry which is preliminary data.</text>
</comment>
<accession>A0A1E7QJM4</accession>
<name>A0A1E7QJM4_WOLPI</name>
<gene>
    <name evidence="2" type="ORF">BIY23_03000</name>
</gene>
<dbReference type="Proteomes" id="UP000175679">
    <property type="component" value="Unassembled WGS sequence"/>
</dbReference>
<dbReference type="EMBL" id="MJMG01000007">
    <property type="protein sequence ID" value="OEY86670.1"/>
    <property type="molecule type" value="Genomic_DNA"/>
</dbReference>
<evidence type="ECO:0000313" key="3">
    <source>
        <dbReference type="Proteomes" id="UP000175679"/>
    </source>
</evidence>
<keyword evidence="3" id="KW-1185">Reference proteome</keyword>
<keyword evidence="1" id="KW-0812">Transmembrane</keyword>
<evidence type="ECO:0000313" key="2">
    <source>
        <dbReference type="EMBL" id="OEY86670.1"/>
    </source>
</evidence>
<feature type="transmembrane region" description="Helical" evidence="1">
    <location>
        <begin position="59"/>
        <end position="78"/>
    </location>
</feature>